<evidence type="ECO:0000256" key="1">
    <source>
        <dbReference type="SAM" id="Phobius"/>
    </source>
</evidence>
<keyword evidence="3" id="KW-1185">Reference proteome</keyword>
<proteinExistence type="predicted"/>
<protein>
    <submittedName>
        <fullName evidence="2">Uncharacterized protein</fullName>
    </submittedName>
</protein>
<comment type="caution">
    <text evidence="2">The sequence shown here is derived from an EMBL/GenBank/DDBJ whole genome shotgun (WGS) entry which is preliminary data.</text>
</comment>
<dbReference type="HOGENOM" id="CLU_3331393_0_0_10"/>
<dbReference type="AlphaFoldDB" id="A4C354"/>
<evidence type="ECO:0000313" key="2">
    <source>
        <dbReference type="EMBL" id="EAR11525.1"/>
    </source>
</evidence>
<dbReference type="EMBL" id="AAOG01000006">
    <property type="protein sequence ID" value="EAR11525.1"/>
    <property type="molecule type" value="Genomic_DNA"/>
</dbReference>
<name>A4C354_9FLAO</name>
<organism evidence="2 3">
    <name type="scientific">Polaribacter irgensii 23-P</name>
    <dbReference type="NCBI Taxonomy" id="313594"/>
    <lineage>
        <taxon>Bacteria</taxon>
        <taxon>Pseudomonadati</taxon>
        <taxon>Bacteroidota</taxon>
        <taxon>Flavobacteriia</taxon>
        <taxon>Flavobacteriales</taxon>
        <taxon>Flavobacteriaceae</taxon>
    </lineage>
</organism>
<feature type="transmembrane region" description="Helical" evidence="1">
    <location>
        <begin position="20"/>
        <end position="37"/>
    </location>
</feature>
<keyword evidence="1" id="KW-0472">Membrane</keyword>
<gene>
    <name evidence="2" type="ORF">PI23P_06276</name>
</gene>
<dbReference type="Proteomes" id="UP000003053">
    <property type="component" value="Unassembled WGS sequence"/>
</dbReference>
<reference evidence="2 3" key="1">
    <citation type="submission" date="2006-02" db="EMBL/GenBank/DDBJ databases">
        <authorList>
            <person name="Murray A."/>
            <person name="Staley J."/>
            <person name="Ferriera S."/>
            <person name="Johnson J."/>
            <person name="Kravitz S."/>
            <person name="Halpern A."/>
            <person name="Remington K."/>
            <person name="Beeson K."/>
            <person name="Tran B."/>
            <person name="Rogers Y.-H."/>
            <person name="Friedman R."/>
            <person name="Venter J.C."/>
        </authorList>
    </citation>
    <scope>NUCLEOTIDE SEQUENCE [LARGE SCALE GENOMIC DNA]</scope>
    <source>
        <strain evidence="2 3">23-P</strain>
    </source>
</reference>
<evidence type="ECO:0000313" key="3">
    <source>
        <dbReference type="Proteomes" id="UP000003053"/>
    </source>
</evidence>
<sequence length="38" mass="4276">MRALFLDAFEISKGTAKNKINIFASCKIIFILFSIVVI</sequence>
<accession>A4C354</accession>
<keyword evidence="1" id="KW-1133">Transmembrane helix</keyword>
<keyword evidence="1" id="KW-0812">Transmembrane</keyword>